<comment type="function">
    <text evidence="1 8">Stereospecific condensation of phosphoenolpyruvate (PEP) and D-erythrose-4-phosphate (E4P) giving rise to 3-deoxy-D-arabino-heptulosonate-7-phosphate (DAHP).</text>
</comment>
<dbReference type="KEGG" id="kge:TQ33_1188"/>
<dbReference type="InterPro" id="IPR006219">
    <property type="entry name" value="DAHP_synth_1"/>
</dbReference>
<sequence>MSMTHNTINNTNINRLDLLQTPEALKIKTPLTEQAANTVINGRNTIQNILDGKDDRTLIIAGPCSIHDIESAKEYAQRLKSLHDELSGKLFIVMRTYFEKPRTNVGWKGLINDPNLDGSNDMNLGLTKARELLAWIAELGLPTATEALDPVTPQYIADLISWSAIGARTTESQTHREMASGLSMPVGFKNSTDGSLTAAVNAIISAQSPHTFIGIDNGGNTALLHTTGNPYSHIILRGGKSPNYDEQSVSQCISNLEKANIEPRIIIDASHGNSSKDFTKQPGVAKAVMQQIKAGNRSIKGLMLESHLIEGNQKLSTNMTYGQSITDSCIDWGTTEHLLRNL</sequence>
<dbReference type="FunFam" id="3.20.20.70:FF:000005">
    <property type="entry name" value="Phospho-2-dehydro-3-deoxyheptonate aldolase"/>
    <property type="match status" value="1"/>
</dbReference>
<feature type="domain" description="DAHP synthetase I/KDSA" evidence="9">
    <location>
        <begin position="45"/>
        <end position="339"/>
    </location>
</feature>
<keyword evidence="5 8" id="KW-0808">Transferase</keyword>
<dbReference type="PANTHER" id="PTHR21225:SF10">
    <property type="entry name" value="PHOSPHO-2-DEHYDRO-3-DEOXYHEPTONATE ALDOLASE, TYR-SENSITIVE"/>
    <property type="match status" value="1"/>
</dbReference>
<dbReference type="Gene3D" id="3.20.20.70">
    <property type="entry name" value="Aldolase class I"/>
    <property type="match status" value="1"/>
</dbReference>
<dbReference type="GO" id="GO:0042802">
    <property type="term" value="F:identical protein binding"/>
    <property type="evidence" value="ECO:0007669"/>
    <property type="project" value="UniProtKB-ARBA"/>
</dbReference>
<dbReference type="GO" id="GO:0005737">
    <property type="term" value="C:cytoplasm"/>
    <property type="evidence" value="ECO:0007669"/>
    <property type="project" value="TreeGrafter"/>
</dbReference>
<evidence type="ECO:0000313" key="10">
    <source>
        <dbReference type="EMBL" id="AKE52148.1"/>
    </source>
</evidence>
<evidence type="ECO:0000256" key="1">
    <source>
        <dbReference type="ARBA" id="ARBA00003726"/>
    </source>
</evidence>
<dbReference type="GO" id="GO:0008652">
    <property type="term" value="P:amino acid biosynthetic process"/>
    <property type="evidence" value="ECO:0007669"/>
    <property type="project" value="UniProtKB-KW"/>
</dbReference>
<dbReference type="PIRSF" id="PIRSF001361">
    <property type="entry name" value="DAHP_synthase"/>
    <property type="match status" value="1"/>
</dbReference>
<dbReference type="SUPFAM" id="SSF51569">
    <property type="entry name" value="Aldolase"/>
    <property type="match status" value="1"/>
</dbReference>
<evidence type="ECO:0000256" key="7">
    <source>
        <dbReference type="ARBA" id="ARBA00047508"/>
    </source>
</evidence>
<dbReference type="PATRIC" id="fig|914150.5.peg.1204"/>
<keyword evidence="6 8" id="KW-0057">Aromatic amino acid biosynthesis</keyword>
<dbReference type="InterPro" id="IPR006218">
    <property type="entry name" value="DAHP1/KDSA"/>
</dbReference>
<comment type="similarity">
    <text evidence="3 8">Belongs to the class-I DAHP synthase family.</text>
</comment>
<reference evidence="10 11" key="1">
    <citation type="submission" date="2015-02" db="EMBL/GenBank/DDBJ databases">
        <title>Complete genome sequence of Kangiella geojedonensis strain YCS-5T.</title>
        <authorList>
            <person name="Kim K.M."/>
        </authorList>
    </citation>
    <scope>NUCLEOTIDE SEQUENCE [LARGE SCALE GENOMIC DNA]</scope>
    <source>
        <strain evidence="10 11">YCS-5</strain>
    </source>
</reference>
<dbReference type="NCBIfam" id="TIGR00034">
    <property type="entry name" value="aroFGH"/>
    <property type="match status" value="1"/>
</dbReference>
<accession>A0A0F6RC63</accession>
<dbReference type="GO" id="GO:0009073">
    <property type="term" value="P:aromatic amino acid family biosynthetic process"/>
    <property type="evidence" value="ECO:0007669"/>
    <property type="project" value="UniProtKB-KW"/>
</dbReference>
<dbReference type="NCBIfam" id="NF009395">
    <property type="entry name" value="PRK12755.1"/>
    <property type="match status" value="1"/>
</dbReference>
<dbReference type="STRING" id="914150.TQ33_1188"/>
<dbReference type="EC" id="2.5.1.54" evidence="8"/>
<evidence type="ECO:0000256" key="6">
    <source>
        <dbReference type="ARBA" id="ARBA00023141"/>
    </source>
</evidence>
<protein>
    <recommendedName>
        <fullName evidence="8">Phospho-2-dehydro-3-deoxyheptonate aldolase</fullName>
        <ecNumber evidence="8">2.5.1.54</ecNumber>
    </recommendedName>
</protein>
<dbReference type="Pfam" id="PF00793">
    <property type="entry name" value="DAHP_synth_1"/>
    <property type="match status" value="1"/>
</dbReference>
<evidence type="ECO:0000259" key="9">
    <source>
        <dbReference type="Pfam" id="PF00793"/>
    </source>
</evidence>
<proteinExistence type="inferred from homology"/>
<evidence type="ECO:0000256" key="8">
    <source>
        <dbReference type="PIRNR" id="PIRNR001361"/>
    </source>
</evidence>
<dbReference type="InterPro" id="IPR013785">
    <property type="entry name" value="Aldolase_TIM"/>
</dbReference>
<comment type="catalytic activity">
    <reaction evidence="7 8">
        <text>D-erythrose 4-phosphate + phosphoenolpyruvate + H2O = 7-phospho-2-dehydro-3-deoxy-D-arabino-heptonate + phosphate</text>
        <dbReference type="Rhea" id="RHEA:14717"/>
        <dbReference type="ChEBI" id="CHEBI:15377"/>
        <dbReference type="ChEBI" id="CHEBI:16897"/>
        <dbReference type="ChEBI" id="CHEBI:43474"/>
        <dbReference type="ChEBI" id="CHEBI:58394"/>
        <dbReference type="ChEBI" id="CHEBI:58702"/>
        <dbReference type="EC" id="2.5.1.54"/>
    </reaction>
</comment>
<organism evidence="10 11">
    <name type="scientific">Kangiella geojedonensis</name>
    <dbReference type="NCBI Taxonomy" id="914150"/>
    <lineage>
        <taxon>Bacteria</taxon>
        <taxon>Pseudomonadati</taxon>
        <taxon>Pseudomonadota</taxon>
        <taxon>Gammaproteobacteria</taxon>
        <taxon>Kangiellales</taxon>
        <taxon>Kangiellaceae</taxon>
        <taxon>Kangiella</taxon>
    </lineage>
</organism>
<dbReference type="GO" id="GO:0003849">
    <property type="term" value="F:3-deoxy-7-phosphoheptulonate synthase activity"/>
    <property type="evidence" value="ECO:0007669"/>
    <property type="project" value="UniProtKB-EC"/>
</dbReference>
<dbReference type="HOGENOM" id="CLU_030903_0_1_6"/>
<evidence type="ECO:0000256" key="2">
    <source>
        <dbReference type="ARBA" id="ARBA00004688"/>
    </source>
</evidence>
<dbReference type="NCBIfam" id="NF009396">
    <property type="entry name" value="PRK12756.1"/>
    <property type="match status" value="1"/>
</dbReference>
<name>A0A0F6RC63_9GAMM</name>
<evidence type="ECO:0000256" key="4">
    <source>
        <dbReference type="ARBA" id="ARBA00022605"/>
    </source>
</evidence>
<dbReference type="GO" id="GO:0009423">
    <property type="term" value="P:chorismate biosynthetic process"/>
    <property type="evidence" value="ECO:0007669"/>
    <property type="project" value="UniProtKB-UniPathway"/>
</dbReference>
<dbReference type="Proteomes" id="UP000034071">
    <property type="component" value="Chromosome"/>
</dbReference>
<comment type="pathway">
    <text evidence="2 8">Metabolic intermediate biosynthesis; chorismate biosynthesis; chorismate from D-erythrose 4-phosphate and phosphoenolpyruvate: step 1/7.</text>
</comment>
<keyword evidence="11" id="KW-1185">Reference proteome</keyword>
<dbReference type="AlphaFoldDB" id="A0A0F6RC63"/>
<dbReference type="EMBL" id="CP010975">
    <property type="protein sequence ID" value="AKE52148.1"/>
    <property type="molecule type" value="Genomic_DNA"/>
</dbReference>
<gene>
    <name evidence="10" type="ORF">TQ33_1188</name>
</gene>
<dbReference type="PANTHER" id="PTHR21225">
    <property type="entry name" value="PHOSPHO-2-DEHYDRO-3-DEOXYHEPTONATE ALDOLASE DAHP SYNTHETASE"/>
    <property type="match status" value="1"/>
</dbReference>
<dbReference type="UniPathway" id="UPA00053">
    <property type="reaction ID" value="UER00084"/>
</dbReference>
<evidence type="ECO:0000256" key="3">
    <source>
        <dbReference type="ARBA" id="ARBA00007985"/>
    </source>
</evidence>
<evidence type="ECO:0000313" key="11">
    <source>
        <dbReference type="Proteomes" id="UP000034071"/>
    </source>
</evidence>
<evidence type="ECO:0000256" key="5">
    <source>
        <dbReference type="ARBA" id="ARBA00022679"/>
    </source>
</evidence>
<keyword evidence="4 8" id="KW-0028">Amino-acid biosynthesis</keyword>